<evidence type="ECO:0000256" key="3">
    <source>
        <dbReference type="ARBA" id="ARBA00023172"/>
    </source>
</evidence>
<comment type="caution">
    <text evidence="8">The sequence shown here is derived from an EMBL/GenBank/DDBJ whole genome shotgun (WGS) entry which is preliminary data.</text>
</comment>
<evidence type="ECO:0000313" key="8">
    <source>
        <dbReference type="EMBL" id="OWK28840.1"/>
    </source>
</evidence>
<evidence type="ECO:0000259" key="7">
    <source>
        <dbReference type="PROSITE" id="PS51900"/>
    </source>
</evidence>
<evidence type="ECO:0000256" key="4">
    <source>
        <dbReference type="PROSITE-ProRule" id="PRU01248"/>
    </source>
</evidence>
<dbReference type="EMBL" id="NBBI01000005">
    <property type="protein sequence ID" value="OWK28840.1"/>
    <property type="molecule type" value="Genomic_DNA"/>
</dbReference>
<evidence type="ECO:0000313" key="9">
    <source>
        <dbReference type="Proteomes" id="UP000197290"/>
    </source>
</evidence>
<dbReference type="PROSITE" id="PS51898">
    <property type="entry name" value="TYR_RECOMBINASE"/>
    <property type="match status" value="1"/>
</dbReference>
<keyword evidence="1" id="KW-0229">DNA integration</keyword>
<proteinExistence type="predicted"/>
<dbReference type="InterPro" id="IPR013762">
    <property type="entry name" value="Integrase-like_cat_sf"/>
</dbReference>
<evidence type="ECO:0000256" key="2">
    <source>
        <dbReference type="ARBA" id="ARBA00023125"/>
    </source>
</evidence>
<dbReference type="PROSITE" id="PS51900">
    <property type="entry name" value="CB"/>
    <property type="match status" value="1"/>
</dbReference>
<protein>
    <submittedName>
        <fullName evidence="8">Tyrosine recombinase XerD</fullName>
    </submittedName>
</protein>
<evidence type="ECO:0000259" key="6">
    <source>
        <dbReference type="PROSITE" id="PS51898"/>
    </source>
</evidence>
<dbReference type="OrthoDB" id="9801717at2"/>
<dbReference type="PANTHER" id="PTHR30349">
    <property type="entry name" value="PHAGE INTEGRASE-RELATED"/>
    <property type="match status" value="1"/>
</dbReference>
<dbReference type="AlphaFoldDB" id="A0A245ZGG6"/>
<dbReference type="InterPro" id="IPR004107">
    <property type="entry name" value="Integrase_SAM-like_N"/>
</dbReference>
<keyword evidence="2 4" id="KW-0238">DNA-binding</keyword>
<organism evidence="8 9">
    <name type="scientific">Sphingomonas dokdonensis</name>
    <dbReference type="NCBI Taxonomy" id="344880"/>
    <lineage>
        <taxon>Bacteria</taxon>
        <taxon>Pseudomonadati</taxon>
        <taxon>Pseudomonadota</taxon>
        <taxon>Alphaproteobacteria</taxon>
        <taxon>Sphingomonadales</taxon>
        <taxon>Sphingomonadaceae</taxon>
        <taxon>Sphingomonas</taxon>
    </lineage>
</organism>
<dbReference type="InterPro" id="IPR002104">
    <property type="entry name" value="Integrase_catalytic"/>
</dbReference>
<dbReference type="GO" id="GO:0003677">
    <property type="term" value="F:DNA binding"/>
    <property type="evidence" value="ECO:0007669"/>
    <property type="project" value="UniProtKB-UniRule"/>
</dbReference>
<dbReference type="InterPro" id="IPR044068">
    <property type="entry name" value="CB"/>
</dbReference>
<evidence type="ECO:0000256" key="1">
    <source>
        <dbReference type="ARBA" id="ARBA00022908"/>
    </source>
</evidence>
<feature type="domain" description="Core-binding (CB)" evidence="7">
    <location>
        <begin position="2"/>
        <end position="82"/>
    </location>
</feature>
<dbReference type="Pfam" id="PF00589">
    <property type="entry name" value="Phage_integrase"/>
    <property type="match status" value="1"/>
</dbReference>
<accession>A0A245ZGG6</accession>
<dbReference type="RefSeq" id="WP_088367989.1">
    <property type="nucleotide sequence ID" value="NZ_NBBI01000005.1"/>
</dbReference>
<gene>
    <name evidence="8" type="primary">xerD</name>
    <name evidence="8" type="ORF">SPDO_26760</name>
</gene>
<dbReference type="InterPro" id="IPR010998">
    <property type="entry name" value="Integrase_recombinase_N"/>
</dbReference>
<dbReference type="Gene3D" id="1.10.150.130">
    <property type="match status" value="1"/>
</dbReference>
<sequence length="299" mass="32319">MTGDAALIDRFLEMMAAQAGAARNTIAAYRSDLLLASAALEGGLAEADTAAIARLGDEWAGLARATVARKSAAVRRFLVFLHEEGLRSDDPGQALPKPGTHRPLPKTLSHDDVGRLFAVVASRLDRAQVLPADLRNAALLELLYGSGLRATELVSLPRNAIHPDRPFLILKGKGGKERLVPLSDRARAATAVWRGHVPSESPWLFPSGKAHMSRVRLFQIIRALGAEADIPPDRISPHVLRHAFATHLLEGGADLRALQAMLGHADIATTEIYTHVDRARLVTLVNERHPLVDVAKPRA</sequence>
<dbReference type="Gene3D" id="1.10.443.10">
    <property type="entry name" value="Intergrase catalytic core"/>
    <property type="match status" value="1"/>
</dbReference>
<keyword evidence="3" id="KW-0233">DNA recombination</keyword>
<dbReference type="GO" id="GO:0015074">
    <property type="term" value="P:DNA integration"/>
    <property type="evidence" value="ECO:0007669"/>
    <property type="project" value="UniProtKB-KW"/>
</dbReference>
<feature type="domain" description="Tyr recombinase" evidence="6">
    <location>
        <begin position="103"/>
        <end position="286"/>
    </location>
</feature>
<dbReference type="Proteomes" id="UP000197290">
    <property type="component" value="Unassembled WGS sequence"/>
</dbReference>
<dbReference type="Pfam" id="PF02899">
    <property type="entry name" value="Phage_int_SAM_1"/>
    <property type="match status" value="1"/>
</dbReference>
<dbReference type="PANTHER" id="PTHR30349:SF90">
    <property type="entry name" value="TYROSINE RECOMBINASE XERD"/>
    <property type="match status" value="1"/>
</dbReference>
<dbReference type="InterPro" id="IPR050090">
    <property type="entry name" value="Tyrosine_recombinase_XerCD"/>
</dbReference>
<dbReference type="SUPFAM" id="SSF56349">
    <property type="entry name" value="DNA breaking-rejoining enzymes"/>
    <property type="match status" value="1"/>
</dbReference>
<dbReference type="GO" id="GO:0006310">
    <property type="term" value="P:DNA recombination"/>
    <property type="evidence" value="ECO:0007669"/>
    <property type="project" value="UniProtKB-KW"/>
</dbReference>
<reference evidence="8 9" key="1">
    <citation type="submission" date="2017-03" db="EMBL/GenBank/DDBJ databases">
        <title>Genome sequence of Sphingomonas dokdonensis DSM 21029.</title>
        <authorList>
            <person name="Poehlein A."/>
            <person name="Wuebbeler J.H."/>
            <person name="Steinbuechel A."/>
            <person name="Daniel R."/>
        </authorList>
    </citation>
    <scope>NUCLEOTIDE SEQUENCE [LARGE SCALE GENOMIC DNA]</scope>
    <source>
        <strain evidence="8 9">DSM 21029</strain>
    </source>
</reference>
<keyword evidence="9" id="KW-1185">Reference proteome</keyword>
<evidence type="ECO:0000256" key="5">
    <source>
        <dbReference type="SAM" id="MobiDB-lite"/>
    </source>
</evidence>
<feature type="region of interest" description="Disordered" evidence="5">
    <location>
        <begin position="89"/>
        <end position="108"/>
    </location>
</feature>
<name>A0A245ZGG6_9SPHN</name>
<dbReference type="InterPro" id="IPR011010">
    <property type="entry name" value="DNA_brk_join_enz"/>
</dbReference>